<evidence type="ECO:0000313" key="2">
    <source>
        <dbReference type="Proteomes" id="UP001597024"/>
    </source>
</evidence>
<name>A0ABW3DI23_9ACTN</name>
<gene>
    <name evidence="1" type="ORF">ACFQ08_00355</name>
</gene>
<organism evidence="1 2">
    <name type="scientific">Streptosporangium algeriense</name>
    <dbReference type="NCBI Taxonomy" id="1682748"/>
    <lineage>
        <taxon>Bacteria</taxon>
        <taxon>Bacillati</taxon>
        <taxon>Actinomycetota</taxon>
        <taxon>Actinomycetes</taxon>
        <taxon>Streptosporangiales</taxon>
        <taxon>Streptosporangiaceae</taxon>
        <taxon>Streptosporangium</taxon>
    </lineage>
</organism>
<dbReference type="Proteomes" id="UP001597024">
    <property type="component" value="Unassembled WGS sequence"/>
</dbReference>
<dbReference type="EMBL" id="JBHTHX010000002">
    <property type="protein sequence ID" value="MFD0883021.1"/>
    <property type="molecule type" value="Genomic_DNA"/>
</dbReference>
<keyword evidence="2" id="KW-1185">Reference proteome</keyword>
<sequence length="67" mass="7304">MAVTWERAGSDFALWTADVVAAVVTGWLDGDRQWVHSLGAGPLDELLRHHGGAVQQRPARRADGGRR</sequence>
<reference evidence="2" key="1">
    <citation type="journal article" date="2019" name="Int. J. Syst. Evol. Microbiol.">
        <title>The Global Catalogue of Microorganisms (GCM) 10K type strain sequencing project: providing services to taxonomists for standard genome sequencing and annotation.</title>
        <authorList>
            <consortium name="The Broad Institute Genomics Platform"/>
            <consortium name="The Broad Institute Genome Sequencing Center for Infectious Disease"/>
            <person name="Wu L."/>
            <person name="Ma J."/>
        </authorList>
    </citation>
    <scope>NUCLEOTIDE SEQUENCE [LARGE SCALE GENOMIC DNA]</scope>
    <source>
        <strain evidence="2">CCUG 62974</strain>
    </source>
</reference>
<protein>
    <submittedName>
        <fullName evidence="1">Uncharacterized protein</fullName>
    </submittedName>
</protein>
<proteinExistence type="predicted"/>
<comment type="caution">
    <text evidence="1">The sequence shown here is derived from an EMBL/GenBank/DDBJ whole genome shotgun (WGS) entry which is preliminary data.</text>
</comment>
<evidence type="ECO:0000313" key="1">
    <source>
        <dbReference type="EMBL" id="MFD0883021.1"/>
    </source>
</evidence>
<accession>A0ABW3DI23</accession>